<accession>A0AAD3NPY4</accession>
<name>A0AAD3NPY4_CRYJA</name>
<reference evidence="1" key="1">
    <citation type="submission" date="2022-12" db="EMBL/GenBank/DDBJ databases">
        <title>Chromosome-Level Genome Assembly of Japanese Cedar (Cryptomeriajaponica D. Don).</title>
        <authorList>
            <person name="Fujino T."/>
            <person name="Yamaguchi K."/>
            <person name="Yokoyama T."/>
            <person name="Hamanaka T."/>
            <person name="Harazono Y."/>
            <person name="Kamada H."/>
            <person name="Kobayashi W."/>
            <person name="Ujino-Ihara T."/>
            <person name="Uchiyama K."/>
            <person name="Matsumoto A."/>
            <person name="Izuno A."/>
            <person name="Tsumura Y."/>
            <person name="Toyoda A."/>
            <person name="Shigenobu S."/>
            <person name="Moriguchi Y."/>
            <person name="Ueno S."/>
            <person name="Kasahara M."/>
        </authorList>
    </citation>
    <scope>NUCLEOTIDE SEQUENCE</scope>
</reference>
<dbReference type="Proteomes" id="UP001234787">
    <property type="component" value="Unassembled WGS sequence"/>
</dbReference>
<organism evidence="1 2">
    <name type="scientific">Cryptomeria japonica</name>
    <name type="common">Japanese cedar</name>
    <name type="synonym">Cupressus japonica</name>
    <dbReference type="NCBI Taxonomy" id="3369"/>
    <lineage>
        <taxon>Eukaryota</taxon>
        <taxon>Viridiplantae</taxon>
        <taxon>Streptophyta</taxon>
        <taxon>Embryophyta</taxon>
        <taxon>Tracheophyta</taxon>
        <taxon>Spermatophyta</taxon>
        <taxon>Pinopsida</taxon>
        <taxon>Pinidae</taxon>
        <taxon>Conifers II</taxon>
        <taxon>Cupressales</taxon>
        <taxon>Cupressaceae</taxon>
        <taxon>Cryptomeria</taxon>
    </lineage>
</organism>
<evidence type="ECO:0000313" key="2">
    <source>
        <dbReference type="Proteomes" id="UP001234787"/>
    </source>
</evidence>
<dbReference type="AlphaFoldDB" id="A0AAD3NPY4"/>
<dbReference type="EMBL" id="BSEH01000022">
    <property type="protein sequence ID" value="GLJ56473.1"/>
    <property type="molecule type" value="Genomic_DNA"/>
</dbReference>
<evidence type="ECO:0000313" key="1">
    <source>
        <dbReference type="EMBL" id="GLJ56473.1"/>
    </source>
</evidence>
<sequence length="119" mass="13111">MGEEMAAEAIETNVSVFAFASTSSVGSVSVSVPSTESATYSSRSKRNAIGREDWCETIILKDASAPVLKPLLLWDRLSPLSLLQQEKKLVLIYLDLELRELELSEVVVVKPLLDMDQVN</sequence>
<proteinExistence type="predicted"/>
<gene>
    <name evidence="1" type="ORF">SUGI_1225420</name>
</gene>
<protein>
    <submittedName>
        <fullName evidence="1">Uncharacterized protein</fullName>
    </submittedName>
</protein>
<keyword evidence="2" id="KW-1185">Reference proteome</keyword>
<comment type="caution">
    <text evidence="1">The sequence shown here is derived from an EMBL/GenBank/DDBJ whole genome shotgun (WGS) entry which is preliminary data.</text>
</comment>